<dbReference type="InterPro" id="IPR000031">
    <property type="entry name" value="PurE_dom"/>
</dbReference>
<evidence type="ECO:0000256" key="7">
    <source>
        <dbReference type="ARBA" id="ARBA00022755"/>
    </source>
</evidence>
<dbReference type="Pfam" id="PF02222">
    <property type="entry name" value="ATP-grasp"/>
    <property type="match status" value="1"/>
</dbReference>
<dbReference type="Gene3D" id="3.30.1490.20">
    <property type="entry name" value="ATP-grasp fold, A domain"/>
    <property type="match status" value="1"/>
</dbReference>
<evidence type="ECO:0000256" key="3">
    <source>
        <dbReference type="ARBA" id="ARBA00006114"/>
    </source>
</evidence>
<dbReference type="GO" id="GO:0005524">
    <property type="term" value="F:ATP binding"/>
    <property type="evidence" value="ECO:0007669"/>
    <property type="project" value="UniProtKB-UniRule"/>
</dbReference>
<name>A0A8T9C184_9HELO</name>
<evidence type="ECO:0000256" key="11">
    <source>
        <dbReference type="PIRNR" id="PIRNR001340"/>
    </source>
</evidence>
<evidence type="ECO:0000313" key="14">
    <source>
        <dbReference type="Proteomes" id="UP000469558"/>
    </source>
</evidence>
<dbReference type="SMART" id="SM01001">
    <property type="entry name" value="AIRC"/>
    <property type="match status" value="1"/>
</dbReference>
<dbReference type="PIRSF" id="PIRSF001340">
    <property type="entry name" value="AIR_carboxylase"/>
    <property type="match status" value="1"/>
</dbReference>
<proteinExistence type="inferred from homology"/>
<comment type="similarity">
    <text evidence="3 11">In the C-terminal section; belongs to the AIR carboxylase family. Class I subfamily.</text>
</comment>
<dbReference type="InterPro" id="IPR011761">
    <property type="entry name" value="ATP-grasp"/>
</dbReference>
<dbReference type="SUPFAM" id="SSF51246">
    <property type="entry name" value="Rudiment single hybrid motif"/>
    <property type="match status" value="1"/>
</dbReference>
<keyword evidence="9 11" id="KW-0067">ATP-binding</keyword>
<dbReference type="InterPro" id="IPR040686">
    <property type="entry name" value="PurK_C"/>
</dbReference>
<dbReference type="Pfam" id="PF22660">
    <property type="entry name" value="RS_preATP-grasp-like"/>
    <property type="match status" value="1"/>
</dbReference>
<evidence type="ECO:0000256" key="5">
    <source>
        <dbReference type="ARBA" id="ARBA00021059"/>
    </source>
</evidence>
<evidence type="ECO:0000256" key="4">
    <source>
        <dbReference type="ARBA" id="ARBA00012329"/>
    </source>
</evidence>
<dbReference type="AlphaFoldDB" id="A0A8T9C184"/>
<evidence type="ECO:0000256" key="9">
    <source>
        <dbReference type="ARBA" id="ARBA00022840"/>
    </source>
</evidence>
<evidence type="ECO:0000256" key="8">
    <source>
        <dbReference type="ARBA" id="ARBA00022793"/>
    </source>
</evidence>
<dbReference type="Proteomes" id="UP000469558">
    <property type="component" value="Unassembled WGS sequence"/>
</dbReference>
<dbReference type="OrthoDB" id="15425at2759"/>
<dbReference type="InterPro" id="IPR011054">
    <property type="entry name" value="Rudment_hybrid_motif"/>
</dbReference>
<dbReference type="SUPFAM" id="SSF52440">
    <property type="entry name" value="PreATP-grasp domain"/>
    <property type="match status" value="1"/>
</dbReference>
<dbReference type="NCBIfam" id="TIGR01162">
    <property type="entry name" value="purE"/>
    <property type="match status" value="1"/>
</dbReference>
<feature type="domain" description="ATP-grasp" evidence="12">
    <location>
        <begin position="117"/>
        <end position="313"/>
    </location>
</feature>
<dbReference type="HAMAP" id="MF_01929">
    <property type="entry name" value="PurE_classI"/>
    <property type="match status" value="1"/>
</dbReference>
<evidence type="ECO:0000259" key="12">
    <source>
        <dbReference type="PROSITE" id="PS50975"/>
    </source>
</evidence>
<organism evidence="13 14">
    <name type="scientific">Lachnellula suecica</name>
    <dbReference type="NCBI Taxonomy" id="602035"/>
    <lineage>
        <taxon>Eukaryota</taxon>
        <taxon>Fungi</taxon>
        <taxon>Dikarya</taxon>
        <taxon>Ascomycota</taxon>
        <taxon>Pezizomycotina</taxon>
        <taxon>Leotiomycetes</taxon>
        <taxon>Helotiales</taxon>
        <taxon>Lachnaceae</taxon>
        <taxon>Lachnellula</taxon>
    </lineage>
</organism>
<dbReference type="PROSITE" id="PS50975">
    <property type="entry name" value="ATP_GRASP"/>
    <property type="match status" value="1"/>
</dbReference>
<dbReference type="GO" id="GO:0006189">
    <property type="term" value="P:'de novo' IMP biosynthetic process"/>
    <property type="evidence" value="ECO:0007669"/>
    <property type="project" value="UniProtKB-UniRule"/>
</dbReference>
<accession>A0A8T9C184</accession>
<dbReference type="EMBL" id="QGMK01000955">
    <property type="protein sequence ID" value="TVY75764.1"/>
    <property type="molecule type" value="Genomic_DNA"/>
</dbReference>
<sequence length="590" mass="63437">MYPKIGLLGGGQLGQMLCEAANPLGIQVVILDAPASPAKQVNAKVPHIDGSFVDPEKIRELARQVDILTVEIEHVDTKVLEEIAEQGVKMEDGKMKRVQVHPSWKTIRVIQDKFVQKDHLARAGVKTAASKAVESNAAALEAVGKEFGYPFMLKSRKDAYDGRGNFPVESKDDIKEAFEVLKGRGLYAEKWAAFRLELAVMVVKTQDEPSEGGQGTVAFPAVETVHEDSICKLVYLPPRNVSEKVQKKAQELARKAVGSFWGKGVFGVELFVMDKGDELVVNEIAPRPHNSGHYTIEACPTMSQFKAQLLSITDLMPSFSNSTIPSMFPSAIMLNILGGKGKDSHNELVKRTFTIPTGALHMYGKEAKPKRKIGHVTVVGNSLSQTETLIAPFIGLADGMRAEREGISAPKVITQSATSGLLSSRPLVAVTMGSDSDLPVLKPGLALLKTLEIPFHVTITSAHRTPQRMTDFANSAVSQGFKVIIAAAGGAAHLPGMIAASTPLPVIGVPVKGSTLDGMDSLLSIVQMPRGVPVATVAINNSINAALLAARILGTSDERIRLRLEKYAKDMGDEVVGKADKLENVGFEGY</sequence>
<dbReference type="Gene3D" id="3.30.470.20">
    <property type="entry name" value="ATP-grasp fold, B domain"/>
    <property type="match status" value="1"/>
</dbReference>
<keyword evidence="10 11" id="KW-0456">Lyase</keyword>
<dbReference type="GO" id="GO:0046872">
    <property type="term" value="F:metal ion binding"/>
    <property type="evidence" value="ECO:0007669"/>
    <property type="project" value="InterPro"/>
</dbReference>
<evidence type="ECO:0000256" key="1">
    <source>
        <dbReference type="ARBA" id="ARBA00001244"/>
    </source>
</evidence>
<keyword evidence="7 11" id="KW-0658">Purine biosynthesis</keyword>
<dbReference type="Pfam" id="PF17769">
    <property type="entry name" value="PurK_C"/>
    <property type="match status" value="1"/>
</dbReference>
<dbReference type="GO" id="GO:0004638">
    <property type="term" value="F:phosphoribosylaminoimidazole carboxylase activity"/>
    <property type="evidence" value="ECO:0007669"/>
    <property type="project" value="UniProtKB-UniRule"/>
</dbReference>
<dbReference type="InterPro" id="IPR005875">
    <property type="entry name" value="PurK"/>
</dbReference>
<dbReference type="Pfam" id="PF00731">
    <property type="entry name" value="AIRC"/>
    <property type="match status" value="1"/>
</dbReference>
<dbReference type="InterPro" id="IPR016185">
    <property type="entry name" value="PreATP-grasp_dom_sf"/>
</dbReference>
<dbReference type="InterPro" id="IPR016301">
    <property type="entry name" value="Ade2_fungi/plant"/>
</dbReference>
<evidence type="ECO:0000256" key="2">
    <source>
        <dbReference type="ARBA" id="ARBA00004747"/>
    </source>
</evidence>
<dbReference type="Gene3D" id="3.40.50.20">
    <property type="match status" value="1"/>
</dbReference>
<comment type="catalytic activity">
    <reaction evidence="1 11">
        <text>5-amino-1-(5-phospho-D-ribosyl)imidazole-4-carboxylate + H(+) = 5-amino-1-(5-phospho-beta-D-ribosyl)imidazole + CO2</text>
        <dbReference type="Rhea" id="RHEA:10792"/>
        <dbReference type="ChEBI" id="CHEBI:15378"/>
        <dbReference type="ChEBI" id="CHEBI:16526"/>
        <dbReference type="ChEBI" id="CHEBI:77657"/>
        <dbReference type="ChEBI" id="CHEBI:137981"/>
        <dbReference type="EC" id="4.1.1.21"/>
    </reaction>
</comment>
<keyword evidence="14" id="KW-1185">Reference proteome</keyword>
<dbReference type="PANTHER" id="PTHR11609:SF5">
    <property type="entry name" value="PHOSPHORIBOSYLAMINOIMIDAZOLE CARBOXYLASE"/>
    <property type="match status" value="1"/>
</dbReference>
<dbReference type="InterPro" id="IPR054350">
    <property type="entry name" value="PurT/PurK_preATP-grasp"/>
</dbReference>
<reference evidence="13 14" key="1">
    <citation type="submission" date="2018-05" db="EMBL/GenBank/DDBJ databases">
        <title>Genome sequencing and assembly of the regulated plant pathogen Lachnellula willkommii and related sister species for the development of diagnostic species identification markers.</title>
        <authorList>
            <person name="Giroux E."/>
            <person name="Bilodeau G."/>
        </authorList>
    </citation>
    <scope>NUCLEOTIDE SEQUENCE [LARGE SCALE GENOMIC DNA]</scope>
    <source>
        <strain evidence="13 14">CBS 268.59</strain>
    </source>
</reference>
<comment type="caution">
    <text evidence="13">The sequence shown here is derived from an EMBL/GenBank/DDBJ whole genome shotgun (WGS) entry which is preliminary data.</text>
</comment>
<protein>
    <recommendedName>
        <fullName evidence="5 11">Phosphoribosylaminoimidazole carboxylase</fullName>
        <ecNumber evidence="4 11">4.1.1.21</ecNumber>
    </recommendedName>
</protein>
<dbReference type="SUPFAM" id="SSF52255">
    <property type="entry name" value="N5-CAIR mutase (phosphoribosylaminoimidazole carboxylase, PurE)"/>
    <property type="match status" value="1"/>
</dbReference>
<dbReference type="Gene3D" id="3.40.50.1970">
    <property type="match status" value="1"/>
</dbReference>
<comment type="pathway">
    <text evidence="2 11">Purine metabolism; IMP biosynthesis via de novo pathway; 5-amino-1-(5-phospho-D-ribosyl)imidazole-4-carboxylate from 5-amino-1-(5-phospho-D-ribosyl)imidazole (carboxylase route): step 1/1.</text>
</comment>
<dbReference type="HAMAP" id="MF_01928">
    <property type="entry name" value="PurK"/>
    <property type="match status" value="1"/>
</dbReference>
<dbReference type="NCBIfam" id="TIGR01161">
    <property type="entry name" value="purK"/>
    <property type="match status" value="1"/>
</dbReference>
<evidence type="ECO:0000256" key="10">
    <source>
        <dbReference type="ARBA" id="ARBA00023239"/>
    </source>
</evidence>
<dbReference type="InterPro" id="IPR033747">
    <property type="entry name" value="PurE_ClassI"/>
</dbReference>
<dbReference type="InterPro" id="IPR003135">
    <property type="entry name" value="ATP-grasp_carboxylate-amine"/>
</dbReference>
<keyword evidence="8 11" id="KW-0210">Decarboxylase</keyword>
<dbReference type="InterPro" id="IPR013815">
    <property type="entry name" value="ATP_grasp_subdomain_1"/>
</dbReference>
<dbReference type="PANTHER" id="PTHR11609">
    <property type="entry name" value="PURINE BIOSYNTHESIS PROTEIN 6/7, PUR6/7"/>
    <property type="match status" value="1"/>
</dbReference>
<evidence type="ECO:0000256" key="6">
    <source>
        <dbReference type="ARBA" id="ARBA00022741"/>
    </source>
</evidence>
<evidence type="ECO:0000313" key="13">
    <source>
        <dbReference type="EMBL" id="TVY75764.1"/>
    </source>
</evidence>
<dbReference type="EC" id="4.1.1.21" evidence="4 11"/>
<dbReference type="SUPFAM" id="SSF56059">
    <property type="entry name" value="Glutathione synthetase ATP-binding domain-like"/>
    <property type="match status" value="1"/>
</dbReference>
<keyword evidence="6 11" id="KW-0547">Nucleotide-binding</keyword>
<gene>
    <name evidence="13" type="primary">ADE2</name>
    <name evidence="13" type="ORF">LSUE1_G006393</name>
</gene>